<dbReference type="EMBL" id="BART01032987">
    <property type="protein sequence ID" value="GAH16517.1"/>
    <property type="molecule type" value="Genomic_DNA"/>
</dbReference>
<evidence type="ECO:0000313" key="1">
    <source>
        <dbReference type="EMBL" id="GAH16517.1"/>
    </source>
</evidence>
<reference evidence="1" key="1">
    <citation type="journal article" date="2014" name="Front. Microbiol.">
        <title>High frequency of phylogenetically diverse reductive dehalogenase-homologous genes in deep subseafloor sedimentary metagenomes.</title>
        <authorList>
            <person name="Kawai M."/>
            <person name="Futagami T."/>
            <person name="Toyoda A."/>
            <person name="Takaki Y."/>
            <person name="Nishi S."/>
            <person name="Hori S."/>
            <person name="Arai W."/>
            <person name="Tsubouchi T."/>
            <person name="Morono Y."/>
            <person name="Uchiyama I."/>
            <person name="Ito T."/>
            <person name="Fujiyama A."/>
            <person name="Inagaki F."/>
            <person name="Takami H."/>
        </authorList>
    </citation>
    <scope>NUCLEOTIDE SEQUENCE</scope>
    <source>
        <strain evidence="1">Expedition CK06-06</strain>
    </source>
</reference>
<organism evidence="1">
    <name type="scientific">marine sediment metagenome</name>
    <dbReference type="NCBI Taxonomy" id="412755"/>
    <lineage>
        <taxon>unclassified sequences</taxon>
        <taxon>metagenomes</taxon>
        <taxon>ecological metagenomes</taxon>
    </lineage>
</organism>
<name>X1D8H6_9ZZZZ</name>
<proteinExistence type="predicted"/>
<gene>
    <name evidence="1" type="ORF">S01H4_56842</name>
</gene>
<accession>X1D8H6</accession>
<sequence>MPLPAENLNVVFCQLAPWQFDYKKLYNLKRTFRRTSYLLTRLLANMGAAGETPLLERFGSPVDT</sequence>
<feature type="non-terminal residue" evidence="1">
    <location>
        <position position="64"/>
    </location>
</feature>
<comment type="caution">
    <text evidence="1">The sequence shown here is derived from an EMBL/GenBank/DDBJ whole genome shotgun (WGS) entry which is preliminary data.</text>
</comment>
<protein>
    <submittedName>
        <fullName evidence="1">Uncharacterized protein</fullName>
    </submittedName>
</protein>
<dbReference type="AlphaFoldDB" id="X1D8H6"/>